<keyword evidence="5" id="KW-1185">Reference proteome</keyword>
<dbReference type="PROSITE" id="PS51186">
    <property type="entry name" value="GNAT"/>
    <property type="match status" value="1"/>
</dbReference>
<evidence type="ECO:0000313" key="5">
    <source>
        <dbReference type="Proteomes" id="UP000037397"/>
    </source>
</evidence>
<dbReference type="SUPFAM" id="SSF55729">
    <property type="entry name" value="Acyl-CoA N-acyltransferases (Nat)"/>
    <property type="match status" value="1"/>
</dbReference>
<dbReference type="InterPro" id="IPR000182">
    <property type="entry name" value="GNAT_dom"/>
</dbReference>
<dbReference type="AlphaFoldDB" id="A0A0L6CG11"/>
<evidence type="ECO:0000313" key="4">
    <source>
        <dbReference type="EMBL" id="KNX36766.1"/>
    </source>
</evidence>
<dbReference type="STRING" id="1631356.VV01_05775"/>
<dbReference type="GO" id="GO:0016747">
    <property type="term" value="F:acyltransferase activity, transferring groups other than amino-acyl groups"/>
    <property type="evidence" value="ECO:0007669"/>
    <property type="project" value="InterPro"/>
</dbReference>
<dbReference type="CDD" id="cd04301">
    <property type="entry name" value="NAT_SF"/>
    <property type="match status" value="1"/>
</dbReference>
<dbReference type="Proteomes" id="UP000037397">
    <property type="component" value="Unassembled WGS sequence"/>
</dbReference>
<dbReference type="EMBL" id="LAIR01000002">
    <property type="protein sequence ID" value="KNX36766.1"/>
    <property type="molecule type" value="Genomic_DNA"/>
</dbReference>
<dbReference type="Gene3D" id="3.40.630.30">
    <property type="match status" value="1"/>
</dbReference>
<evidence type="ECO:0000256" key="2">
    <source>
        <dbReference type="ARBA" id="ARBA00023315"/>
    </source>
</evidence>
<protein>
    <recommendedName>
        <fullName evidence="3">N-acetyltransferase domain-containing protein</fullName>
    </recommendedName>
</protein>
<comment type="caution">
    <text evidence="4">The sequence shown here is derived from an EMBL/GenBank/DDBJ whole genome shotgun (WGS) entry which is preliminary data.</text>
</comment>
<name>A0A0L6CG11_9MICO</name>
<reference evidence="5" key="1">
    <citation type="submission" date="2015-03" db="EMBL/GenBank/DDBJ databases">
        <title>Luteipulveratus halotolerans sp. nov., a novel actinobacterium (Dermacoccaceae) from Sarawak, Malaysia.</title>
        <authorList>
            <person name="Juboi H."/>
            <person name="Basik A."/>
            <person name="Shamsul S.S."/>
            <person name="Arnold P."/>
            <person name="Schmitt E.K."/>
            <person name="Sanglier J.-J."/>
            <person name="Yeo T."/>
        </authorList>
    </citation>
    <scope>NUCLEOTIDE SEQUENCE [LARGE SCALE GENOMIC DNA]</scope>
    <source>
        <strain evidence="5">C296001</strain>
    </source>
</reference>
<dbReference type="PANTHER" id="PTHR43877:SF1">
    <property type="entry name" value="ACETYLTRANSFERASE"/>
    <property type="match status" value="1"/>
</dbReference>
<organism evidence="4 5">
    <name type="scientific">Luteipulveratus halotolerans</name>
    <dbReference type="NCBI Taxonomy" id="1631356"/>
    <lineage>
        <taxon>Bacteria</taxon>
        <taxon>Bacillati</taxon>
        <taxon>Actinomycetota</taxon>
        <taxon>Actinomycetes</taxon>
        <taxon>Micrococcales</taxon>
        <taxon>Dermacoccaceae</taxon>
        <taxon>Luteipulveratus</taxon>
    </lineage>
</organism>
<dbReference type="Pfam" id="PF00583">
    <property type="entry name" value="Acetyltransf_1"/>
    <property type="match status" value="1"/>
</dbReference>
<dbReference type="InterPro" id="IPR050832">
    <property type="entry name" value="Bact_Acetyltransf"/>
</dbReference>
<keyword evidence="2" id="KW-0012">Acyltransferase</keyword>
<sequence length="187" mass="19788">MGCQTEPVTSEQPVPDSAVRTARVADAAAVGAVQSAAWRAAYADVLPSEVLDTFDAAAFAQVWARSLSDPPSPQHRLLVATSADDVVGLAAIGPTGTEGRGELLVLGVHPDARRTGHGSRLLNAAADTLRANDFREVEAWIPARDEAARAFLEASGLRPDGAWREREVSDDGSTVREVRLTALLHDT</sequence>
<dbReference type="InterPro" id="IPR016181">
    <property type="entry name" value="Acyl_CoA_acyltransferase"/>
</dbReference>
<dbReference type="PATRIC" id="fig|1631356.3.peg.1100"/>
<gene>
    <name evidence="4" type="ORF">VV01_05775</name>
</gene>
<evidence type="ECO:0000256" key="1">
    <source>
        <dbReference type="ARBA" id="ARBA00022679"/>
    </source>
</evidence>
<evidence type="ECO:0000259" key="3">
    <source>
        <dbReference type="PROSITE" id="PS51186"/>
    </source>
</evidence>
<feature type="domain" description="N-acetyltransferase" evidence="3">
    <location>
        <begin position="17"/>
        <end position="181"/>
    </location>
</feature>
<accession>A0A0L6CG11</accession>
<proteinExistence type="predicted"/>
<keyword evidence="1" id="KW-0808">Transferase</keyword>
<dbReference type="PANTHER" id="PTHR43877">
    <property type="entry name" value="AMINOALKYLPHOSPHONATE N-ACETYLTRANSFERASE-RELATED-RELATED"/>
    <property type="match status" value="1"/>
</dbReference>